<gene>
    <name evidence="2" type="ORF">LENED_004067</name>
</gene>
<organism evidence="2 3">
    <name type="scientific">Lentinula edodes</name>
    <name type="common">Shiitake mushroom</name>
    <name type="synonym">Lentinus edodes</name>
    <dbReference type="NCBI Taxonomy" id="5353"/>
    <lineage>
        <taxon>Eukaryota</taxon>
        <taxon>Fungi</taxon>
        <taxon>Dikarya</taxon>
        <taxon>Basidiomycota</taxon>
        <taxon>Agaricomycotina</taxon>
        <taxon>Agaricomycetes</taxon>
        <taxon>Agaricomycetidae</taxon>
        <taxon>Agaricales</taxon>
        <taxon>Marasmiineae</taxon>
        <taxon>Omphalotaceae</taxon>
        <taxon>Lentinula</taxon>
    </lineage>
</organism>
<proteinExistence type="predicted"/>
<sequence>MLDSHIQWYHPGIEILWLKEKEHEWRLILSFPVPSTSHTGRPIAPFFPYASAREAVRVDTTVQEVQEVPGNQSITSLSLENELDSDDDAAVNVRMSPATPVPNTPTPAMSPPILDLSSPSLASITFSPFRGRSVTFAEEAPPSTLDSRYPPPPPANDPLGPAAQRPYLPATSDDGKIVIQYSCRSGGPYLYDLLGLLPLDEFGVLSWLVLDREAEIFENEDISDEWKVMHALWGRWIMMNRRRFIQDYLVGTIDFVDQHWMMIHKAAGWSALRYWLMMLMANRYLQASGVAQVLKHYEEKTGMKYWYKNHL</sequence>
<dbReference type="EMBL" id="BDGU01000093">
    <property type="protein sequence ID" value="GAW02412.1"/>
    <property type="molecule type" value="Genomic_DNA"/>
</dbReference>
<comment type="caution">
    <text evidence="2">The sequence shown here is derived from an EMBL/GenBank/DDBJ whole genome shotgun (WGS) entry which is preliminary data.</text>
</comment>
<accession>A0A1Q3E579</accession>
<reference evidence="2 3" key="2">
    <citation type="submission" date="2017-02" db="EMBL/GenBank/DDBJ databases">
        <title>A genome survey and senescence transcriptome analysis in Lentinula edodes.</title>
        <authorList>
            <person name="Sakamoto Y."/>
            <person name="Nakade K."/>
            <person name="Sato S."/>
            <person name="Yoshida Y."/>
            <person name="Miyazaki K."/>
            <person name="Natsume S."/>
            <person name="Konno N."/>
        </authorList>
    </citation>
    <scope>NUCLEOTIDE SEQUENCE [LARGE SCALE GENOMIC DNA]</scope>
    <source>
        <strain evidence="2 3">NBRC 111202</strain>
    </source>
</reference>
<evidence type="ECO:0000256" key="1">
    <source>
        <dbReference type="SAM" id="MobiDB-lite"/>
    </source>
</evidence>
<evidence type="ECO:0000313" key="2">
    <source>
        <dbReference type="EMBL" id="GAW02412.1"/>
    </source>
</evidence>
<dbReference type="AlphaFoldDB" id="A0A1Q3E579"/>
<evidence type="ECO:0000313" key="3">
    <source>
        <dbReference type="Proteomes" id="UP000188533"/>
    </source>
</evidence>
<protein>
    <submittedName>
        <fullName evidence="2">Protein</fullName>
    </submittedName>
</protein>
<keyword evidence="3" id="KW-1185">Reference proteome</keyword>
<dbReference type="Proteomes" id="UP000188533">
    <property type="component" value="Unassembled WGS sequence"/>
</dbReference>
<name>A0A1Q3E579_LENED</name>
<feature type="region of interest" description="Disordered" evidence="1">
    <location>
        <begin position="140"/>
        <end position="167"/>
    </location>
</feature>
<dbReference type="STRING" id="5353.A0A1Q3E579"/>
<reference evidence="2 3" key="1">
    <citation type="submission" date="2016-08" db="EMBL/GenBank/DDBJ databases">
        <authorList>
            <consortium name="Lentinula edodes genome sequencing consortium"/>
            <person name="Sakamoto Y."/>
            <person name="Nakade K."/>
            <person name="Sato S."/>
            <person name="Yoshida Y."/>
            <person name="Miyazaki K."/>
            <person name="Natsume S."/>
            <person name="Konno N."/>
        </authorList>
    </citation>
    <scope>NUCLEOTIDE SEQUENCE [LARGE SCALE GENOMIC DNA]</scope>
    <source>
        <strain evidence="2 3">NBRC 111202</strain>
    </source>
</reference>